<dbReference type="PROSITE" id="PS50053">
    <property type="entry name" value="UBIQUITIN_2"/>
    <property type="match status" value="1"/>
</dbReference>
<feature type="domain" description="Ubiquitin-like" evidence="3">
    <location>
        <begin position="133"/>
        <end position="194"/>
    </location>
</feature>
<keyword evidence="2" id="KW-0472">Membrane</keyword>
<dbReference type="AlphaFoldDB" id="A0A6V7SRM0"/>
<feature type="transmembrane region" description="Helical" evidence="2">
    <location>
        <begin position="395"/>
        <end position="417"/>
    </location>
</feature>
<feature type="coiled-coil region" evidence="1">
    <location>
        <begin position="222"/>
        <end position="272"/>
    </location>
</feature>
<gene>
    <name evidence="4" type="ORF">PVPCR_0701600</name>
</gene>
<dbReference type="VEuPathDB" id="PlasmoDB:PVPCR_0701600"/>
<proteinExistence type="predicted"/>
<dbReference type="EMBL" id="LR865412">
    <property type="protein sequence ID" value="CAD2101714.1"/>
    <property type="molecule type" value="Genomic_DNA"/>
</dbReference>
<evidence type="ECO:0000259" key="3">
    <source>
        <dbReference type="PROSITE" id="PS50053"/>
    </source>
</evidence>
<organism evidence="4 5">
    <name type="scientific">Plasmodium vinckei petteri</name>
    <dbReference type="NCBI Taxonomy" id="138298"/>
    <lineage>
        <taxon>Eukaryota</taxon>
        <taxon>Sar</taxon>
        <taxon>Alveolata</taxon>
        <taxon>Apicomplexa</taxon>
        <taxon>Aconoidasida</taxon>
        <taxon>Haemosporida</taxon>
        <taxon>Plasmodiidae</taxon>
        <taxon>Plasmodium</taxon>
        <taxon>Plasmodium (Vinckeia)</taxon>
    </lineage>
</organism>
<accession>A0A6V7SRM0</accession>
<dbReference type="OrthoDB" id="371010at2759"/>
<keyword evidence="5" id="KW-1185">Reference proteome</keyword>
<evidence type="ECO:0000313" key="5">
    <source>
        <dbReference type="Proteomes" id="UP000515268"/>
    </source>
</evidence>
<protein>
    <submittedName>
        <fullName evidence="4">Ubiquitin, putative</fullName>
    </submittedName>
</protein>
<keyword evidence="2" id="KW-0812">Transmembrane</keyword>
<evidence type="ECO:0000256" key="1">
    <source>
        <dbReference type="SAM" id="Coils"/>
    </source>
</evidence>
<keyword evidence="1" id="KW-0175">Coiled coil</keyword>
<name>A0A6V7SRM0_PLAVN</name>
<dbReference type="InterPro" id="IPR029071">
    <property type="entry name" value="Ubiquitin-like_domsf"/>
</dbReference>
<dbReference type="InterPro" id="IPR000626">
    <property type="entry name" value="Ubiquitin-like_dom"/>
</dbReference>
<evidence type="ECO:0000256" key="2">
    <source>
        <dbReference type="SAM" id="Phobius"/>
    </source>
</evidence>
<sequence>MYKGKGGRIRKELGKLIKDIHIYILANVITVYNLRLFRYFSFLFSLSFFIPFFYKMVFRFNLTWVGFILLYTFFVCMYDCIKLNNYNNKLIGHRLMNISTNVVSGQINKNNNESQIQNKRSIFGFGGSNKCNIMISCYDKAGVFDKSFFLLIEEKSNIKFVKEQIENMHGIPTKFQEIFYENKKLDDNVTIKSLIKGKNIKLLNFRLISVLPHFFSEESNEVDKKDTNVEKENKKIKILKEKLKYYGCITLFNEYKKLLEKLKDNKSRIIKKDVDIVESFKNFDREFERLLNNNNISLEKVKKEIQDLKYFDKKKLLLRLEIDYPTMDNLLLTRIKELIKFYYLGDIQSVIKFSLFFYILYKYANYPPNIKKMFLYLSILFLLAPCKPIYKFCHFLFFSIPTSFLFTGFTNILSASYQQILMCQ</sequence>
<dbReference type="CDD" id="cd17039">
    <property type="entry name" value="Ubl_ubiquitin_like"/>
    <property type="match status" value="1"/>
</dbReference>
<feature type="transmembrane region" description="Helical" evidence="2">
    <location>
        <begin position="373"/>
        <end position="390"/>
    </location>
</feature>
<dbReference type="Gene3D" id="3.10.20.90">
    <property type="entry name" value="Phosphatidylinositol 3-kinase Catalytic Subunit, Chain A, domain 1"/>
    <property type="match status" value="1"/>
</dbReference>
<reference evidence="4 5" key="1">
    <citation type="submission" date="2020-08" db="EMBL/GenBank/DDBJ databases">
        <authorList>
            <person name="Ramaprasad A."/>
        </authorList>
    </citation>
    <scope>NUCLEOTIDE SEQUENCE [LARGE SCALE GENOMIC DNA]</scope>
</reference>
<dbReference type="SUPFAM" id="SSF54236">
    <property type="entry name" value="Ubiquitin-like"/>
    <property type="match status" value="1"/>
</dbReference>
<evidence type="ECO:0000313" key="4">
    <source>
        <dbReference type="EMBL" id="CAD2101714.1"/>
    </source>
</evidence>
<keyword evidence="2" id="KW-1133">Transmembrane helix</keyword>
<feature type="transmembrane region" description="Helical" evidence="2">
    <location>
        <begin position="341"/>
        <end position="361"/>
    </location>
</feature>
<feature type="transmembrane region" description="Helical" evidence="2">
    <location>
        <begin position="60"/>
        <end position="81"/>
    </location>
</feature>
<dbReference type="Proteomes" id="UP000515268">
    <property type="component" value="Chromosome PVPCR_07"/>
</dbReference>